<dbReference type="Proteomes" id="UP000779900">
    <property type="component" value="Unassembled WGS sequence"/>
</dbReference>
<dbReference type="SUPFAM" id="SSF52283">
    <property type="entry name" value="Formate/glycerate dehydrogenase catalytic domain-like"/>
    <property type="match status" value="1"/>
</dbReference>
<evidence type="ECO:0000313" key="5">
    <source>
        <dbReference type="Proteomes" id="UP000779900"/>
    </source>
</evidence>
<dbReference type="InterPro" id="IPR006140">
    <property type="entry name" value="D-isomer_DH_NAD-bd"/>
</dbReference>
<gene>
    <name evidence="4" type="ORF">FJY68_08015</name>
</gene>
<proteinExistence type="predicted"/>
<dbReference type="PANTHER" id="PTHR10996:SF178">
    <property type="entry name" value="2-HYDROXYACID DEHYDROGENASE YGL185C-RELATED"/>
    <property type="match status" value="1"/>
</dbReference>
<dbReference type="PANTHER" id="PTHR10996">
    <property type="entry name" value="2-HYDROXYACID DEHYDROGENASE-RELATED"/>
    <property type="match status" value="1"/>
</dbReference>
<keyword evidence="2" id="KW-0520">NAD</keyword>
<dbReference type="GO" id="GO:0030267">
    <property type="term" value="F:glyoxylate reductase (NADPH) activity"/>
    <property type="evidence" value="ECO:0007669"/>
    <property type="project" value="TreeGrafter"/>
</dbReference>
<accession>A0A937XI28</accession>
<protein>
    <recommendedName>
        <fullName evidence="3">D-isomer specific 2-hydroxyacid dehydrogenase NAD-binding domain-containing protein</fullName>
    </recommendedName>
</protein>
<dbReference type="GO" id="GO:0016618">
    <property type="term" value="F:hydroxypyruvate reductase [NAD(P)H] activity"/>
    <property type="evidence" value="ECO:0007669"/>
    <property type="project" value="TreeGrafter"/>
</dbReference>
<name>A0A937XI28_UNCW3</name>
<dbReference type="InterPro" id="IPR036291">
    <property type="entry name" value="NAD(P)-bd_dom_sf"/>
</dbReference>
<dbReference type="GO" id="GO:0051287">
    <property type="term" value="F:NAD binding"/>
    <property type="evidence" value="ECO:0007669"/>
    <property type="project" value="InterPro"/>
</dbReference>
<dbReference type="InterPro" id="IPR050223">
    <property type="entry name" value="D-isomer_2-hydroxyacid_DH"/>
</dbReference>
<evidence type="ECO:0000256" key="2">
    <source>
        <dbReference type="ARBA" id="ARBA00023027"/>
    </source>
</evidence>
<evidence type="ECO:0000313" key="4">
    <source>
        <dbReference type="EMBL" id="MBM3331779.1"/>
    </source>
</evidence>
<dbReference type="Pfam" id="PF02826">
    <property type="entry name" value="2-Hacid_dh_C"/>
    <property type="match status" value="1"/>
</dbReference>
<dbReference type="AlphaFoldDB" id="A0A937XI28"/>
<feature type="domain" description="D-isomer specific 2-hydroxyacid dehydrogenase NAD-binding" evidence="3">
    <location>
        <begin position="80"/>
        <end position="270"/>
    </location>
</feature>
<reference evidence="4" key="1">
    <citation type="submission" date="2019-03" db="EMBL/GenBank/DDBJ databases">
        <title>Lake Tanganyika Metagenome-Assembled Genomes (MAGs).</title>
        <authorList>
            <person name="Tran P."/>
        </authorList>
    </citation>
    <scope>NUCLEOTIDE SEQUENCE</scope>
    <source>
        <strain evidence="4">K_DeepCast_150m_m2_040</strain>
    </source>
</reference>
<dbReference type="SUPFAM" id="SSF51735">
    <property type="entry name" value="NAD(P)-binding Rossmann-fold domains"/>
    <property type="match status" value="1"/>
</dbReference>
<dbReference type="GO" id="GO:0005829">
    <property type="term" value="C:cytosol"/>
    <property type="evidence" value="ECO:0007669"/>
    <property type="project" value="TreeGrafter"/>
</dbReference>
<sequence>MFPPDSKPGTLQSLAADADIVVGWQPEEAMLGAAKQLKLFINPGAGVQHLLPRFKRYFRERGVVLINGHGNAGFTAQHAVALLLALTNHVVQHDRWMRQGRWRTGDTDAKSLPLRGRAVGLLGYGRVNRQVHSLLSRFDTSFAVLRREWTGRSEPMPTPAARFEPTELDRFLQQVDVLIAALPETDDTRGLIQARELELLGPDGLVVNVGRGPVFDEEALYRALQQRTIRGAAIDVWYNYVPEPDPDGRRYPYRLPFHQLDNVVLSPHRAASPLDDLARWDEVMENIRRFAAGRTDFLNAVNLDLGY</sequence>
<dbReference type="EMBL" id="VGIR01000043">
    <property type="protein sequence ID" value="MBM3331779.1"/>
    <property type="molecule type" value="Genomic_DNA"/>
</dbReference>
<evidence type="ECO:0000259" key="3">
    <source>
        <dbReference type="Pfam" id="PF02826"/>
    </source>
</evidence>
<comment type="caution">
    <text evidence="4">The sequence shown here is derived from an EMBL/GenBank/DDBJ whole genome shotgun (WGS) entry which is preliminary data.</text>
</comment>
<evidence type="ECO:0000256" key="1">
    <source>
        <dbReference type="ARBA" id="ARBA00023002"/>
    </source>
</evidence>
<dbReference type="Gene3D" id="3.40.50.720">
    <property type="entry name" value="NAD(P)-binding Rossmann-like Domain"/>
    <property type="match status" value="2"/>
</dbReference>
<organism evidence="4 5">
    <name type="scientific">candidate division WOR-3 bacterium</name>
    <dbReference type="NCBI Taxonomy" id="2052148"/>
    <lineage>
        <taxon>Bacteria</taxon>
        <taxon>Bacteria division WOR-3</taxon>
    </lineage>
</organism>
<keyword evidence="1" id="KW-0560">Oxidoreductase</keyword>